<dbReference type="AlphaFoldDB" id="A0A8D0DWK9"/>
<dbReference type="Pfam" id="PF01299">
    <property type="entry name" value="Lamp2-like_luminal"/>
    <property type="match status" value="1"/>
</dbReference>
<dbReference type="InterPro" id="IPR048528">
    <property type="entry name" value="Lamp2-like_luminal"/>
</dbReference>
<keyword evidence="18" id="KW-1185">Reference proteome</keyword>
<evidence type="ECO:0000256" key="1">
    <source>
        <dbReference type="ARBA" id="ARBA00004251"/>
    </source>
</evidence>
<accession>A0A8D0DWK9</accession>
<dbReference type="Ensembl" id="ENSSMRT00000026757.1">
    <property type="protein sequence ID" value="ENSSMRP00000022881.1"/>
    <property type="gene ID" value="ENSSMRG00000017751.1"/>
</dbReference>
<keyword evidence="11 12" id="KW-0458">Lysosome</keyword>
<dbReference type="InterPro" id="IPR002000">
    <property type="entry name" value="Lysosome-assoc_membr_glycop"/>
</dbReference>
<dbReference type="FunFam" id="2.40.160.110:FF:000001">
    <property type="entry name" value="lysosome-associated membrane glycoprotein 2 isoform X2"/>
    <property type="match status" value="1"/>
</dbReference>
<protein>
    <recommendedName>
        <fullName evidence="19">Lysosome-associated membrane glycoprotein 2</fullName>
    </recommendedName>
</protein>
<keyword evidence="8 12" id="KW-0472">Membrane</keyword>
<proteinExistence type="inferred from homology"/>
<dbReference type="GeneTree" id="ENSGT00950000182899"/>
<evidence type="ECO:0000313" key="18">
    <source>
        <dbReference type="Proteomes" id="UP000694421"/>
    </source>
</evidence>
<reference evidence="17" key="1">
    <citation type="submission" date="2025-08" db="UniProtKB">
        <authorList>
            <consortium name="Ensembl"/>
        </authorList>
    </citation>
    <scope>IDENTIFICATION</scope>
</reference>
<evidence type="ECO:0000259" key="15">
    <source>
        <dbReference type="Pfam" id="PF01299"/>
    </source>
</evidence>
<feature type="domain" description="Lysosome-associated membrane glycoprotein 2-like transmembrane" evidence="16">
    <location>
        <begin position="394"/>
        <end position="425"/>
    </location>
</feature>
<evidence type="ECO:0000256" key="10">
    <source>
        <dbReference type="ARBA" id="ARBA00023180"/>
    </source>
</evidence>
<keyword evidence="6" id="KW-0967">Endosome</keyword>
<dbReference type="Pfam" id="PF21222">
    <property type="entry name" value="Lamp2_2nd"/>
    <property type="match status" value="1"/>
</dbReference>
<feature type="domain" description="Lysosome-associated membrane glycoprotein 2-like luminal" evidence="15">
    <location>
        <begin position="234"/>
        <end position="374"/>
    </location>
</feature>
<evidence type="ECO:0000256" key="3">
    <source>
        <dbReference type="ARBA" id="ARBA00022475"/>
    </source>
</evidence>
<evidence type="ECO:0000256" key="9">
    <source>
        <dbReference type="ARBA" id="ARBA00023157"/>
    </source>
</evidence>
<keyword evidence="10" id="KW-0325">Glycoprotein</keyword>
<reference evidence="17" key="2">
    <citation type="submission" date="2025-09" db="UniProtKB">
        <authorList>
            <consortium name="Ensembl"/>
        </authorList>
    </citation>
    <scope>IDENTIFICATION</scope>
</reference>
<dbReference type="PRINTS" id="PR00336">
    <property type="entry name" value="LYSASSOCTDMP"/>
</dbReference>
<comment type="similarity">
    <text evidence="12">Belongs to the LAMP family.</text>
</comment>
<keyword evidence="3" id="KW-1003">Cell membrane</keyword>
<evidence type="ECO:0000256" key="5">
    <source>
        <dbReference type="ARBA" id="ARBA00022729"/>
    </source>
</evidence>
<dbReference type="Gene3D" id="2.40.160.110">
    <property type="match status" value="2"/>
</dbReference>
<evidence type="ECO:0008006" key="19">
    <source>
        <dbReference type="Google" id="ProtNLM"/>
    </source>
</evidence>
<evidence type="ECO:0000256" key="14">
    <source>
        <dbReference type="SAM" id="SignalP"/>
    </source>
</evidence>
<evidence type="ECO:0000256" key="8">
    <source>
        <dbReference type="ARBA" id="ARBA00023136"/>
    </source>
</evidence>
<keyword evidence="5 14" id="KW-0732">Signal</keyword>
<evidence type="ECO:0000256" key="11">
    <source>
        <dbReference type="ARBA" id="ARBA00023228"/>
    </source>
</evidence>
<feature type="signal peptide" evidence="14">
    <location>
        <begin position="1"/>
        <end position="37"/>
    </location>
</feature>
<evidence type="ECO:0000313" key="17">
    <source>
        <dbReference type="Ensembl" id="ENSSMRP00000022881.1"/>
    </source>
</evidence>
<keyword evidence="9 12" id="KW-1015">Disulfide bond</keyword>
<dbReference type="GO" id="GO:0031902">
    <property type="term" value="C:late endosome membrane"/>
    <property type="evidence" value="ECO:0007669"/>
    <property type="project" value="TreeGrafter"/>
</dbReference>
<feature type="disulfide bond" evidence="12">
    <location>
        <begin position="348"/>
        <end position="385"/>
    </location>
</feature>
<evidence type="ECO:0000256" key="6">
    <source>
        <dbReference type="ARBA" id="ARBA00022753"/>
    </source>
</evidence>
<dbReference type="Proteomes" id="UP000694421">
    <property type="component" value="Unplaced"/>
</dbReference>
<dbReference type="GO" id="GO:0005886">
    <property type="term" value="C:plasma membrane"/>
    <property type="evidence" value="ECO:0007669"/>
    <property type="project" value="UniProtKB-SubCell"/>
</dbReference>
<evidence type="ECO:0000256" key="4">
    <source>
        <dbReference type="ARBA" id="ARBA00022692"/>
    </source>
</evidence>
<dbReference type="GO" id="GO:0072594">
    <property type="term" value="P:establishment of protein localization to organelle"/>
    <property type="evidence" value="ECO:0007669"/>
    <property type="project" value="TreeGrafter"/>
</dbReference>
<sequence>MEWPRSRTGRRWSPLSCGLLPLALLLLHGSVLFQIRATEVELKEDSKTCLYVNWIMNFSVVYETESNEYKKMDFALPDNVSYSGSDCGDDYGSILAIEFGDSNYWNLSFTKSGDTYQGTISFTYNTDDTQLFPDAKRIGPVTIATPYPAQPVQLNTMYTCNNLNFLQTDNVTQYIWNVSLQAFVQDGFLSAEKTHCSQDVPAVLEQVVSTTTTSKPVPAPTPVPSTTVQPWAKPAAGTYSIKYNGTVCLLATMALQLNISEKVDAVLLNINPNNTKVNGTCGNTTSFLSLKDGNKEITFGFAIKNTTFEVFYLKEVKITVVDATNHTHTVANGNLSSWEATMGSSYMCQKETVLEVTPYSKINVLNLQIQPFDVRDNQFSTAQECLLDDDTILIPIIVGAALAGLIIVIVIAYIIGRRKNYAGYQPL</sequence>
<evidence type="ECO:0000256" key="2">
    <source>
        <dbReference type="ARBA" id="ARBA00004530"/>
    </source>
</evidence>
<evidence type="ECO:0000259" key="16">
    <source>
        <dbReference type="Pfam" id="PF21222"/>
    </source>
</evidence>
<dbReference type="PANTHER" id="PTHR11506">
    <property type="entry name" value="LYSOSOME-ASSOCIATED MEMBRANE GLYCOPROTEIN"/>
    <property type="match status" value="1"/>
</dbReference>
<comment type="subcellular location">
    <subcellularLocation>
        <location evidence="1">Cell membrane</location>
        <topology evidence="1">Single-pass type I membrane protein</topology>
    </subcellularLocation>
    <subcellularLocation>
        <location evidence="2">Endosome membrane</location>
        <topology evidence="2">Single-pass type I membrane protein</topology>
    </subcellularLocation>
    <subcellularLocation>
        <location evidence="12">Lysosome membrane</location>
        <topology evidence="12">Single-pass type I membrane protein</topology>
    </subcellularLocation>
</comment>
<comment type="caution">
    <text evidence="12">Lacks conserved residue(s) required for the propagation of feature annotation.</text>
</comment>
<dbReference type="PANTHER" id="PTHR11506:SF6">
    <property type="entry name" value="LYSOSOME-ASSOCIATED MEMBRANE GLYCOPROTEIN 2"/>
    <property type="match status" value="1"/>
</dbReference>
<dbReference type="InterPro" id="IPR048524">
    <property type="entry name" value="Lamp2-like_TM"/>
</dbReference>
<evidence type="ECO:0000256" key="13">
    <source>
        <dbReference type="SAM" id="Phobius"/>
    </source>
</evidence>
<keyword evidence="4 12" id="KW-0812">Transmembrane</keyword>
<evidence type="ECO:0000256" key="7">
    <source>
        <dbReference type="ARBA" id="ARBA00022989"/>
    </source>
</evidence>
<organism evidence="17 18">
    <name type="scientific">Salvator merianae</name>
    <name type="common">Argentine black and white tegu</name>
    <name type="synonym">Tupinambis merianae</name>
    <dbReference type="NCBI Taxonomy" id="96440"/>
    <lineage>
        <taxon>Eukaryota</taxon>
        <taxon>Metazoa</taxon>
        <taxon>Chordata</taxon>
        <taxon>Craniata</taxon>
        <taxon>Vertebrata</taxon>
        <taxon>Euteleostomi</taxon>
        <taxon>Lepidosauria</taxon>
        <taxon>Squamata</taxon>
        <taxon>Bifurcata</taxon>
        <taxon>Unidentata</taxon>
        <taxon>Episquamata</taxon>
        <taxon>Laterata</taxon>
        <taxon>Teiioidea</taxon>
        <taxon>Teiidae</taxon>
        <taxon>Salvator</taxon>
    </lineage>
</organism>
<dbReference type="GO" id="GO:0005765">
    <property type="term" value="C:lysosomal membrane"/>
    <property type="evidence" value="ECO:0007669"/>
    <property type="project" value="UniProtKB-SubCell"/>
</dbReference>
<feature type="chain" id="PRO_5034735065" description="Lysosome-associated membrane glycoprotein 2" evidence="14">
    <location>
        <begin position="38"/>
        <end position="427"/>
    </location>
</feature>
<feature type="disulfide bond" evidence="12">
    <location>
        <begin position="160"/>
        <end position="196"/>
    </location>
</feature>
<name>A0A8D0DWK9_SALMN</name>
<feature type="transmembrane region" description="Helical" evidence="13">
    <location>
        <begin position="392"/>
        <end position="415"/>
    </location>
</feature>
<keyword evidence="7 13" id="KW-1133">Transmembrane helix</keyword>
<evidence type="ECO:0000256" key="12">
    <source>
        <dbReference type="PROSITE-ProRule" id="PRU00740"/>
    </source>
</evidence>
<dbReference type="PROSITE" id="PS51407">
    <property type="entry name" value="LAMP_3"/>
    <property type="match status" value="1"/>
</dbReference>